<dbReference type="CDD" id="cd20261">
    <property type="entry name" value="Complex1_LYR_LYRM1"/>
    <property type="match status" value="1"/>
</dbReference>
<dbReference type="GO" id="GO:0005739">
    <property type="term" value="C:mitochondrion"/>
    <property type="evidence" value="ECO:0007669"/>
    <property type="project" value="TreeGrafter"/>
</dbReference>
<evidence type="ECO:0000259" key="2">
    <source>
        <dbReference type="Pfam" id="PF05347"/>
    </source>
</evidence>
<dbReference type="OrthoDB" id="275715at2759"/>
<feature type="domain" description="Complex 1 LYR protein" evidence="2">
    <location>
        <begin position="24"/>
        <end position="77"/>
    </location>
</feature>
<comment type="caution">
    <text evidence="3">The sequence shown here is derived from an EMBL/GenBank/DDBJ whole genome shotgun (WGS) entry which is preliminary data.</text>
</comment>
<dbReference type="Proteomes" id="UP000695562">
    <property type="component" value="Unassembled WGS sequence"/>
</dbReference>
<dbReference type="AlphaFoldDB" id="A0A8J4PRB7"/>
<dbReference type="Pfam" id="PF05347">
    <property type="entry name" value="Complex1_LYR"/>
    <property type="match status" value="1"/>
</dbReference>
<proteinExistence type="inferred from homology"/>
<dbReference type="InterPro" id="IPR045294">
    <property type="entry name" value="Complex1_LYR_LYRM1"/>
</dbReference>
<gene>
    <name evidence="3" type="ORF">CYY_007064</name>
</gene>
<evidence type="ECO:0000256" key="1">
    <source>
        <dbReference type="ARBA" id="ARBA00009508"/>
    </source>
</evidence>
<organism evidence="3 4">
    <name type="scientific">Polysphondylium violaceum</name>
    <dbReference type="NCBI Taxonomy" id="133409"/>
    <lineage>
        <taxon>Eukaryota</taxon>
        <taxon>Amoebozoa</taxon>
        <taxon>Evosea</taxon>
        <taxon>Eumycetozoa</taxon>
        <taxon>Dictyostelia</taxon>
        <taxon>Dictyosteliales</taxon>
        <taxon>Dictyosteliaceae</taxon>
        <taxon>Polysphondylium</taxon>
    </lineage>
</organism>
<name>A0A8J4PRB7_9MYCE</name>
<reference evidence="3" key="1">
    <citation type="submission" date="2020-01" db="EMBL/GenBank/DDBJ databases">
        <title>Development of genomics and gene disruption for Polysphondylium violaceum indicates a role for the polyketide synthase stlB in stalk morphogenesis.</title>
        <authorList>
            <person name="Narita B."/>
            <person name="Kawabe Y."/>
            <person name="Kin K."/>
            <person name="Saito T."/>
            <person name="Gibbs R."/>
            <person name="Kuspa A."/>
            <person name="Muzny D."/>
            <person name="Queller D."/>
            <person name="Richards S."/>
            <person name="Strassman J."/>
            <person name="Sucgang R."/>
            <person name="Worley K."/>
            <person name="Schaap P."/>
        </authorList>
    </citation>
    <scope>NUCLEOTIDE SEQUENCE</scope>
    <source>
        <strain evidence="3">QSvi11</strain>
    </source>
</reference>
<dbReference type="InterPro" id="IPR008011">
    <property type="entry name" value="Complex1_LYR_dom"/>
</dbReference>
<protein>
    <recommendedName>
        <fullName evidence="2">Complex 1 LYR protein domain-containing protein</fullName>
    </recommendedName>
</protein>
<evidence type="ECO:0000313" key="4">
    <source>
        <dbReference type="Proteomes" id="UP000695562"/>
    </source>
</evidence>
<accession>A0A8J4PRB7</accession>
<dbReference type="PANTHER" id="PTHR14273:SF0">
    <property type="entry name" value="LYR MOTIF-CONTAINING PROTEIN 1"/>
    <property type="match status" value="1"/>
</dbReference>
<dbReference type="EMBL" id="AJWJ01000357">
    <property type="protein sequence ID" value="KAF2071616.1"/>
    <property type="molecule type" value="Genomic_DNA"/>
</dbReference>
<dbReference type="InterPro" id="IPR040330">
    <property type="entry name" value="LYRM1"/>
</dbReference>
<keyword evidence="4" id="KW-1185">Reference proteome</keyword>
<comment type="similarity">
    <text evidence="1">Belongs to the complex I LYR family.</text>
</comment>
<dbReference type="PANTHER" id="PTHR14273">
    <property type="entry name" value="LYR MOTIF-CONTAINING PROTEIN 1"/>
    <property type="match status" value="1"/>
</dbReference>
<evidence type="ECO:0000313" key="3">
    <source>
        <dbReference type="EMBL" id="KAF2071616.1"/>
    </source>
</evidence>
<sequence>MAANLTAYNAINHQVFAQLTQKGKVLFMYRSILRMANGWDDAIQKQDIKAEARYAFHKYMDLTEPEEINDKIEEARSRMLTALHYRIPYEKKKYAIPKTAIMMKPPPDPKDESGIC</sequence>